<sequence length="71" mass="7839">MELINHTVSFMLFVVMLCVYCLVDISNASIVTEEDRYSKLHVKSTSSPKRRSIKEQGDTGQADVCAGVETG</sequence>
<evidence type="ECO:0000313" key="4">
    <source>
        <dbReference type="Proteomes" id="UP000245207"/>
    </source>
</evidence>
<dbReference type="AlphaFoldDB" id="A0A2U1PX11"/>
<name>A0A2U1PX11_ARTAN</name>
<reference evidence="3 4" key="1">
    <citation type="journal article" date="2018" name="Mol. Plant">
        <title>The genome of Artemisia annua provides insight into the evolution of Asteraceae family and artemisinin biosynthesis.</title>
        <authorList>
            <person name="Shen Q."/>
            <person name="Zhang L."/>
            <person name="Liao Z."/>
            <person name="Wang S."/>
            <person name="Yan T."/>
            <person name="Shi P."/>
            <person name="Liu M."/>
            <person name="Fu X."/>
            <person name="Pan Q."/>
            <person name="Wang Y."/>
            <person name="Lv Z."/>
            <person name="Lu X."/>
            <person name="Zhang F."/>
            <person name="Jiang W."/>
            <person name="Ma Y."/>
            <person name="Chen M."/>
            <person name="Hao X."/>
            <person name="Li L."/>
            <person name="Tang Y."/>
            <person name="Lv G."/>
            <person name="Zhou Y."/>
            <person name="Sun X."/>
            <person name="Brodelius P.E."/>
            <person name="Rose J.K.C."/>
            <person name="Tang K."/>
        </authorList>
    </citation>
    <scope>NUCLEOTIDE SEQUENCE [LARGE SCALE GENOMIC DNA]</scope>
    <source>
        <strain evidence="4">cv. Huhao1</strain>
        <tissue evidence="3">Leaf</tissue>
    </source>
</reference>
<accession>A0A2U1PX11</accession>
<evidence type="ECO:0000256" key="1">
    <source>
        <dbReference type="SAM" id="MobiDB-lite"/>
    </source>
</evidence>
<dbReference type="EMBL" id="PKPP01000640">
    <property type="protein sequence ID" value="PWA90314.1"/>
    <property type="molecule type" value="Genomic_DNA"/>
</dbReference>
<feature type="signal peptide" evidence="2">
    <location>
        <begin position="1"/>
        <end position="28"/>
    </location>
</feature>
<dbReference type="Proteomes" id="UP000245207">
    <property type="component" value="Unassembled WGS sequence"/>
</dbReference>
<keyword evidence="4" id="KW-1185">Reference proteome</keyword>
<feature type="region of interest" description="Disordered" evidence="1">
    <location>
        <begin position="41"/>
        <end position="71"/>
    </location>
</feature>
<keyword evidence="2" id="KW-0732">Signal</keyword>
<protein>
    <submittedName>
        <fullName evidence="3">Extracellular solute-binding protein, family 3</fullName>
    </submittedName>
</protein>
<feature type="chain" id="PRO_5015680229" evidence="2">
    <location>
        <begin position="29"/>
        <end position="71"/>
    </location>
</feature>
<proteinExistence type="predicted"/>
<evidence type="ECO:0000313" key="3">
    <source>
        <dbReference type="EMBL" id="PWA90314.1"/>
    </source>
</evidence>
<gene>
    <name evidence="3" type="ORF">CTI12_AA059280</name>
</gene>
<organism evidence="3 4">
    <name type="scientific">Artemisia annua</name>
    <name type="common">Sweet wormwood</name>
    <dbReference type="NCBI Taxonomy" id="35608"/>
    <lineage>
        <taxon>Eukaryota</taxon>
        <taxon>Viridiplantae</taxon>
        <taxon>Streptophyta</taxon>
        <taxon>Embryophyta</taxon>
        <taxon>Tracheophyta</taxon>
        <taxon>Spermatophyta</taxon>
        <taxon>Magnoliopsida</taxon>
        <taxon>eudicotyledons</taxon>
        <taxon>Gunneridae</taxon>
        <taxon>Pentapetalae</taxon>
        <taxon>asterids</taxon>
        <taxon>campanulids</taxon>
        <taxon>Asterales</taxon>
        <taxon>Asteraceae</taxon>
        <taxon>Asteroideae</taxon>
        <taxon>Anthemideae</taxon>
        <taxon>Artemisiinae</taxon>
        <taxon>Artemisia</taxon>
    </lineage>
</organism>
<comment type="caution">
    <text evidence="3">The sequence shown here is derived from an EMBL/GenBank/DDBJ whole genome shotgun (WGS) entry which is preliminary data.</text>
</comment>
<evidence type="ECO:0000256" key="2">
    <source>
        <dbReference type="SAM" id="SignalP"/>
    </source>
</evidence>